<dbReference type="AlphaFoldDB" id="A0A9W6B9G1"/>
<dbReference type="Proteomes" id="UP001165080">
    <property type="component" value="Unassembled WGS sequence"/>
</dbReference>
<name>A0A9W6B9G1_9CHLO</name>
<gene>
    <name evidence="1" type="primary">PLESTB000047</name>
    <name evidence="1" type="ORF">PLESTB_000049300</name>
</gene>
<organism evidence="1 2">
    <name type="scientific">Pleodorina starrii</name>
    <dbReference type="NCBI Taxonomy" id="330485"/>
    <lineage>
        <taxon>Eukaryota</taxon>
        <taxon>Viridiplantae</taxon>
        <taxon>Chlorophyta</taxon>
        <taxon>core chlorophytes</taxon>
        <taxon>Chlorophyceae</taxon>
        <taxon>CS clade</taxon>
        <taxon>Chlamydomonadales</taxon>
        <taxon>Volvocaceae</taxon>
        <taxon>Pleodorina</taxon>
    </lineage>
</organism>
<reference evidence="1 2" key="1">
    <citation type="journal article" date="2023" name="Commun. Biol.">
        <title>Reorganization of the ancestral sex-determining regions during the evolution of trioecy in Pleodorina starrii.</title>
        <authorList>
            <person name="Takahashi K."/>
            <person name="Suzuki S."/>
            <person name="Kawai-Toyooka H."/>
            <person name="Yamamoto K."/>
            <person name="Hamaji T."/>
            <person name="Ootsuki R."/>
            <person name="Yamaguchi H."/>
            <person name="Kawachi M."/>
            <person name="Higashiyama T."/>
            <person name="Nozaki H."/>
        </authorList>
    </citation>
    <scope>NUCLEOTIDE SEQUENCE [LARGE SCALE GENOMIC DNA]</scope>
    <source>
        <strain evidence="1 2">NIES-4479</strain>
    </source>
</reference>
<comment type="caution">
    <text evidence="1">The sequence shown here is derived from an EMBL/GenBank/DDBJ whole genome shotgun (WGS) entry which is preliminary data.</text>
</comment>
<keyword evidence="2" id="KW-1185">Reference proteome</keyword>
<proteinExistence type="predicted"/>
<evidence type="ECO:0000313" key="1">
    <source>
        <dbReference type="EMBL" id="GLC48011.1"/>
    </source>
</evidence>
<dbReference type="EMBL" id="BRXU01000001">
    <property type="protein sequence ID" value="GLC48011.1"/>
    <property type="molecule type" value="Genomic_DNA"/>
</dbReference>
<accession>A0A9W6B9G1</accession>
<protein>
    <submittedName>
        <fullName evidence="1">Uncharacterized protein</fullName>
    </submittedName>
</protein>
<evidence type="ECO:0000313" key="2">
    <source>
        <dbReference type="Proteomes" id="UP001165080"/>
    </source>
</evidence>
<sequence>MRPALRSQLAVCLWISPIPARCRLLLQFALRIHSLRGYTSLLHQIAAVLQERPTRRAMEAARKALTEACEMDGQLLHVDRSGTLDTKLARWTISAWATCIVAGLALVGSSGGGTTTQ</sequence>